<keyword evidence="1" id="KW-0472">Membrane</keyword>
<comment type="caution">
    <text evidence="3">The sequence shown here is derived from an EMBL/GenBank/DDBJ whole genome shotgun (WGS) entry which is preliminary data.</text>
</comment>
<feature type="domain" description="DUF4220" evidence="2">
    <location>
        <begin position="62"/>
        <end position="452"/>
    </location>
</feature>
<organism evidence="3 4">
    <name type="scientific">Lolium multiflorum</name>
    <name type="common">Italian ryegrass</name>
    <name type="synonym">Lolium perenne subsp. multiflorum</name>
    <dbReference type="NCBI Taxonomy" id="4521"/>
    <lineage>
        <taxon>Eukaryota</taxon>
        <taxon>Viridiplantae</taxon>
        <taxon>Streptophyta</taxon>
        <taxon>Embryophyta</taxon>
        <taxon>Tracheophyta</taxon>
        <taxon>Spermatophyta</taxon>
        <taxon>Magnoliopsida</taxon>
        <taxon>Liliopsida</taxon>
        <taxon>Poales</taxon>
        <taxon>Poaceae</taxon>
        <taxon>BOP clade</taxon>
        <taxon>Pooideae</taxon>
        <taxon>Poodae</taxon>
        <taxon>Poeae</taxon>
        <taxon>Poeae Chloroplast Group 2 (Poeae type)</taxon>
        <taxon>Loliodinae</taxon>
        <taxon>Loliinae</taxon>
        <taxon>Lolium</taxon>
    </lineage>
</organism>
<gene>
    <name evidence="3" type="ORF">QYE76_028062</name>
</gene>
<dbReference type="InterPro" id="IPR007658">
    <property type="entry name" value="DUF594"/>
</dbReference>
<feature type="transmembrane region" description="Helical" evidence="1">
    <location>
        <begin position="54"/>
        <end position="75"/>
    </location>
</feature>
<evidence type="ECO:0000259" key="2">
    <source>
        <dbReference type="Pfam" id="PF13968"/>
    </source>
</evidence>
<keyword evidence="4" id="KW-1185">Reference proteome</keyword>
<dbReference type="Pfam" id="PF04578">
    <property type="entry name" value="DUF594"/>
    <property type="match status" value="1"/>
</dbReference>
<dbReference type="AlphaFoldDB" id="A0AAD8QLY0"/>
<accession>A0AAD8QLY0</accession>
<feature type="transmembrane region" description="Helical" evidence="1">
    <location>
        <begin position="341"/>
        <end position="359"/>
    </location>
</feature>
<feature type="transmembrane region" description="Helical" evidence="1">
    <location>
        <begin position="146"/>
        <end position="163"/>
    </location>
</feature>
<dbReference type="EMBL" id="JAUUTY010000007">
    <property type="protein sequence ID" value="KAK1604389.1"/>
    <property type="molecule type" value="Genomic_DNA"/>
</dbReference>
<protein>
    <recommendedName>
        <fullName evidence="2">DUF4220 domain-containing protein</fullName>
    </recommendedName>
</protein>
<evidence type="ECO:0000256" key="1">
    <source>
        <dbReference type="SAM" id="Phobius"/>
    </source>
</evidence>
<dbReference type="Proteomes" id="UP001231189">
    <property type="component" value="Unassembled WGS sequence"/>
</dbReference>
<evidence type="ECO:0000313" key="4">
    <source>
        <dbReference type="Proteomes" id="UP001231189"/>
    </source>
</evidence>
<dbReference type="Pfam" id="PF13968">
    <property type="entry name" value="DUF4220"/>
    <property type="match status" value="1"/>
</dbReference>
<feature type="transmembrane region" description="Helical" evidence="1">
    <location>
        <begin position="20"/>
        <end position="42"/>
    </location>
</feature>
<dbReference type="InterPro" id="IPR025315">
    <property type="entry name" value="DUF4220"/>
</dbReference>
<keyword evidence="1" id="KW-0812">Transmembrane</keyword>
<name>A0AAD8QLY0_LOLMU</name>
<reference evidence="3" key="1">
    <citation type="submission" date="2023-07" db="EMBL/GenBank/DDBJ databases">
        <title>A chromosome-level genome assembly of Lolium multiflorum.</title>
        <authorList>
            <person name="Chen Y."/>
            <person name="Copetti D."/>
            <person name="Kolliker R."/>
            <person name="Studer B."/>
        </authorList>
    </citation>
    <scope>NUCLEOTIDE SEQUENCE</scope>
    <source>
        <strain evidence="3">02402/16</strain>
        <tissue evidence="3">Leaf</tissue>
    </source>
</reference>
<dbReference type="PANTHER" id="PTHR31325">
    <property type="entry name" value="OS01G0798800 PROTEIN-RELATED"/>
    <property type="match status" value="1"/>
</dbReference>
<sequence>MSAAEPSPPTDYEPCSLDGILDLALITALIIVGVLAMFLLHVLGTLRRRSSDKLLHAVVLGVYTLSYMVVSYTLGLMQRSACYSAEFPVWAVCLLMLLGGTDNLMACNVDEIDNWKSFHVRHLVKAGLVIYIESAYGDHVPPGYKIPLWAILVVNILQSFVRIKSMKMASKSHQASQTVKPIADYMEHEKQLQLAFGSERPNPTTMKGYRYVVAGEHRLEKYLKQLEDVDDEQRDRKKKLVKFTTVEQIYGCKGRLLGSETDLRLKDLCLSMALAKMLNRRFSGLKLAEADLEETKDLVFKGLLGEDKRHERAFRVIEVELGFLYDLYYTRYPYLYHRSSYLAFCLPLLMVSFCSWLTYELFKEKQRHEPGSNVPLDTTLFLMFVVTFLEAFQLCLHMTSGWFKVALILSYVNNRGLQNIIACFPHRIIGFLLRLEVLRPWAHRLGQYSLLQNCKSKRRPINCLHYVTLFLVNKAKKGRKRGKLAKLSEQLKQAVVDSLVESNGHLTNGVRSLRNNDVHEQLSWACDGKVTHTILVWHIATAICKIKLDAAMAKKGSCLSTCCAYIYACTSTTRLEDAPLSESNKKTLELSELASTMSQYCAYLIAFAPGLLPDHSFDSTSMLDRSIEDVSELLASLRGAKTMEAKCEEWMNMNNTNDHDVRPVTQGVRLARQLTNKIEDVALQWKVLSDFWAEMMLYIAPCDDAQARAHLDALARGGEFITHLWTLLTHAGVLERDHDGPMSAV</sequence>
<proteinExistence type="predicted"/>
<evidence type="ECO:0000313" key="3">
    <source>
        <dbReference type="EMBL" id="KAK1604389.1"/>
    </source>
</evidence>
<keyword evidence="1" id="KW-1133">Transmembrane helix</keyword>
<feature type="transmembrane region" description="Helical" evidence="1">
    <location>
        <begin position="379"/>
        <end position="396"/>
    </location>
</feature>